<protein>
    <recommendedName>
        <fullName evidence="1">Nudix hydrolase domain-containing protein</fullName>
    </recommendedName>
</protein>
<dbReference type="Proteomes" id="UP001280121">
    <property type="component" value="Unassembled WGS sequence"/>
</dbReference>
<dbReference type="PANTHER" id="PTHR13994">
    <property type="entry name" value="NUDIX HYDROLASE RELATED"/>
    <property type="match status" value="1"/>
</dbReference>
<dbReference type="GO" id="GO:0047631">
    <property type="term" value="F:ADP-ribose diphosphatase activity"/>
    <property type="evidence" value="ECO:0007669"/>
    <property type="project" value="TreeGrafter"/>
</dbReference>
<dbReference type="GO" id="GO:0051287">
    <property type="term" value="F:NAD binding"/>
    <property type="evidence" value="ECO:0007669"/>
    <property type="project" value="TreeGrafter"/>
</dbReference>
<dbReference type="AlphaFoldDB" id="A0AAD9U6T3"/>
<comment type="caution">
    <text evidence="2">The sequence shown here is derived from an EMBL/GenBank/DDBJ whole genome shotgun (WGS) entry which is preliminary data.</text>
</comment>
<evidence type="ECO:0000259" key="1">
    <source>
        <dbReference type="PROSITE" id="PS51462"/>
    </source>
</evidence>
<proteinExistence type="predicted"/>
<dbReference type="PROSITE" id="PS51462">
    <property type="entry name" value="NUDIX"/>
    <property type="match status" value="1"/>
</dbReference>
<dbReference type="EMBL" id="JANJYI010000005">
    <property type="protein sequence ID" value="KAK2648956.1"/>
    <property type="molecule type" value="Genomic_DNA"/>
</dbReference>
<dbReference type="SUPFAM" id="SSF55811">
    <property type="entry name" value="Nudix"/>
    <property type="match status" value="1"/>
</dbReference>
<reference evidence="2" key="1">
    <citation type="journal article" date="2023" name="Plant J.">
        <title>Genome sequences and population genomics provide insights into the demographic history, inbreeding, and mutation load of two 'living fossil' tree species of Dipteronia.</title>
        <authorList>
            <person name="Feng Y."/>
            <person name="Comes H.P."/>
            <person name="Chen J."/>
            <person name="Zhu S."/>
            <person name="Lu R."/>
            <person name="Zhang X."/>
            <person name="Li P."/>
            <person name="Qiu J."/>
            <person name="Olsen K.M."/>
            <person name="Qiu Y."/>
        </authorList>
    </citation>
    <scope>NUCLEOTIDE SEQUENCE</scope>
    <source>
        <strain evidence="2">KIB01</strain>
    </source>
</reference>
<gene>
    <name evidence="2" type="ORF">Ddye_016445</name>
</gene>
<dbReference type="InterPro" id="IPR015797">
    <property type="entry name" value="NUDIX_hydrolase-like_dom_sf"/>
</dbReference>
<sequence length="244" mass="27933">MELKLFGSKSVFASGLAHNGRTCSSFRHVVGVRFFPHFCSCRGTFSRVSNSTYLSKRAITSGDVYRITGTSGAISMLFSRNIRLLDFFDYQYEGVVVDPERLPANPNVFASRIRPSLSHWRRMVLVVQEKYCNPSFTGLWKLPTGFILESEEIYKRAIREVKEETGIDSEFVEVVAFRHAHEVIFEKLDLFFVCILKPVSSQIKVDDLEIQDAKIMYNLFINHNLICTITQMTQIKQVILISLA</sequence>
<name>A0AAD9U6T3_9ROSI</name>
<dbReference type="Pfam" id="PF00293">
    <property type="entry name" value="NUDIX"/>
    <property type="match status" value="1"/>
</dbReference>
<dbReference type="PANTHER" id="PTHR13994:SF13">
    <property type="entry name" value="FI03680P"/>
    <property type="match status" value="1"/>
</dbReference>
<keyword evidence="3" id="KW-1185">Reference proteome</keyword>
<dbReference type="InterPro" id="IPR003293">
    <property type="entry name" value="Nudix_hydrolase6-like"/>
</dbReference>
<dbReference type="InterPro" id="IPR000086">
    <property type="entry name" value="NUDIX_hydrolase_dom"/>
</dbReference>
<accession>A0AAD9U6T3</accession>
<dbReference type="Gene3D" id="3.90.79.10">
    <property type="entry name" value="Nucleoside Triphosphate Pyrophosphohydrolase"/>
    <property type="match status" value="1"/>
</dbReference>
<organism evidence="2 3">
    <name type="scientific">Dipteronia dyeriana</name>
    <dbReference type="NCBI Taxonomy" id="168575"/>
    <lineage>
        <taxon>Eukaryota</taxon>
        <taxon>Viridiplantae</taxon>
        <taxon>Streptophyta</taxon>
        <taxon>Embryophyta</taxon>
        <taxon>Tracheophyta</taxon>
        <taxon>Spermatophyta</taxon>
        <taxon>Magnoliopsida</taxon>
        <taxon>eudicotyledons</taxon>
        <taxon>Gunneridae</taxon>
        <taxon>Pentapetalae</taxon>
        <taxon>rosids</taxon>
        <taxon>malvids</taxon>
        <taxon>Sapindales</taxon>
        <taxon>Sapindaceae</taxon>
        <taxon>Hippocastanoideae</taxon>
        <taxon>Acereae</taxon>
        <taxon>Dipteronia</taxon>
    </lineage>
</organism>
<evidence type="ECO:0000313" key="3">
    <source>
        <dbReference type="Proteomes" id="UP001280121"/>
    </source>
</evidence>
<evidence type="ECO:0000313" key="2">
    <source>
        <dbReference type="EMBL" id="KAK2648956.1"/>
    </source>
</evidence>
<feature type="domain" description="Nudix hydrolase" evidence="1">
    <location>
        <begin position="103"/>
        <end position="240"/>
    </location>
</feature>
<dbReference type="GO" id="GO:0035529">
    <property type="term" value="F:NADH pyrophosphatase activity"/>
    <property type="evidence" value="ECO:0007669"/>
    <property type="project" value="TreeGrafter"/>
</dbReference>